<proteinExistence type="predicted"/>
<dbReference type="EMBL" id="NRQY01000003">
    <property type="protein sequence ID" value="RUT64271.1"/>
    <property type="molecule type" value="Genomic_DNA"/>
</dbReference>
<name>A0A433ZQ65_MORMO</name>
<comment type="caution">
    <text evidence="1">The sequence shown here is derived from an EMBL/GenBank/DDBJ whole genome shotgun (WGS) entry which is preliminary data.</text>
</comment>
<accession>A0A433ZQ65</accession>
<dbReference type="AlphaFoldDB" id="A0A433ZQ65"/>
<dbReference type="Proteomes" id="UP000286908">
    <property type="component" value="Unassembled WGS sequence"/>
</dbReference>
<gene>
    <name evidence="1" type="ORF">CKG00_18080</name>
</gene>
<reference evidence="1 2" key="1">
    <citation type="submission" date="2017-08" db="EMBL/GenBank/DDBJ databases">
        <title>Draft genome sequence of pheromone producing symbiont Morganella morganii, of the female New Zealand grass grub Costelytra giveni.</title>
        <authorList>
            <person name="Laugraud A."/>
            <person name="Young S.D."/>
            <person name="Hurst M.H."/>
        </authorList>
    </citation>
    <scope>NUCLEOTIDE SEQUENCE [LARGE SCALE GENOMIC DNA]</scope>
    <source>
        <strain evidence="1 2">MMsCG</strain>
    </source>
</reference>
<evidence type="ECO:0000313" key="1">
    <source>
        <dbReference type="EMBL" id="RUT64271.1"/>
    </source>
</evidence>
<sequence>MAVENAVYSITVHLDSGATLNGYVYQGNAIDDGFWLTYSSTADMGSAVVVSREKIQYIEITGVVDTACASAHGVGDLSGSSLRWCGCNKFSVANYTGMTVHQLRQLQKDLIEEYMNNRDIEWFSEQSRLIDSATQIAYLKGRY</sequence>
<protein>
    <submittedName>
        <fullName evidence="1">Uncharacterized protein</fullName>
    </submittedName>
</protein>
<organism evidence="1 2">
    <name type="scientific">Morganella morganii</name>
    <name type="common">Proteus morganii</name>
    <dbReference type="NCBI Taxonomy" id="582"/>
    <lineage>
        <taxon>Bacteria</taxon>
        <taxon>Pseudomonadati</taxon>
        <taxon>Pseudomonadota</taxon>
        <taxon>Gammaproteobacteria</taxon>
        <taxon>Enterobacterales</taxon>
        <taxon>Morganellaceae</taxon>
        <taxon>Morganella</taxon>
    </lineage>
</organism>
<evidence type="ECO:0000313" key="2">
    <source>
        <dbReference type="Proteomes" id="UP000286908"/>
    </source>
</evidence>